<proteinExistence type="predicted"/>
<evidence type="ECO:0000313" key="7">
    <source>
        <dbReference type="Proteomes" id="UP000007129"/>
    </source>
</evidence>
<dbReference type="InParanoid" id="K2SG27"/>
<keyword evidence="3" id="KW-0479">Metal-binding</keyword>
<accession>K2SG27</accession>
<evidence type="ECO:0000256" key="3">
    <source>
        <dbReference type="ARBA" id="ARBA00022723"/>
    </source>
</evidence>
<gene>
    <name evidence="6" type="ORF">MPH_01386</name>
</gene>
<evidence type="ECO:0000256" key="5">
    <source>
        <dbReference type="ARBA" id="ARBA00023239"/>
    </source>
</evidence>
<dbReference type="Pfam" id="PF13816">
    <property type="entry name" value="Dehydratase_hem"/>
    <property type="match status" value="1"/>
</dbReference>
<dbReference type="HOGENOM" id="CLU_066254_0_0_1"/>
<evidence type="ECO:0000256" key="1">
    <source>
        <dbReference type="ARBA" id="ARBA00001970"/>
    </source>
</evidence>
<dbReference type="OrthoDB" id="3465714at2759"/>
<dbReference type="GO" id="GO:0046872">
    <property type="term" value="F:metal ion binding"/>
    <property type="evidence" value="ECO:0007669"/>
    <property type="project" value="UniProtKB-KW"/>
</dbReference>
<organism evidence="6 7">
    <name type="scientific">Macrophomina phaseolina (strain MS6)</name>
    <name type="common">Charcoal rot fungus</name>
    <dbReference type="NCBI Taxonomy" id="1126212"/>
    <lineage>
        <taxon>Eukaryota</taxon>
        <taxon>Fungi</taxon>
        <taxon>Dikarya</taxon>
        <taxon>Ascomycota</taxon>
        <taxon>Pezizomycotina</taxon>
        <taxon>Dothideomycetes</taxon>
        <taxon>Dothideomycetes incertae sedis</taxon>
        <taxon>Botryosphaeriales</taxon>
        <taxon>Botryosphaeriaceae</taxon>
        <taxon>Macrophomina</taxon>
    </lineage>
</organism>
<dbReference type="PROSITE" id="PS51257">
    <property type="entry name" value="PROKAR_LIPOPROTEIN"/>
    <property type="match status" value="1"/>
</dbReference>
<comment type="cofactor">
    <cofactor evidence="1">
        <name>heme b</name>
        <dbReference type="ChEBI" id="CHEBI:60344"/>
    </cofactor>
</comment>
<dbReference type="GO" id="GO:0016829">
    <property type="term" value="F:lyase activity"/>
    <property type="evidence" value="ECO:0007669"/>
    <property type="project" value="UniProtKB-KW"/>
</dbReference>
<keyword evidence="2" id="KW-0349">Heme</keyword>
<keyword evidence="4" id="KW-0408">Iron</keyword>
<comment type="caution">
    <text evidence="6">The sequence shown here is derived from an EMBL/GenBank/DDBJ whole genome shotgun (WGS) entry which is preliminary data.</text>
</comment>
<evidence type="ECO:0000256" key="2">
    <source>
        <dbReference type="ARBA" id="ARBA00022617"/>
    </source>
</evidence>
<dbReference type="Proteomes" id="UP000007129">
    <property type="component" value="Unassembled WGS sequence"/>
</dbReference>
<dbReference type="InterPro" id="IPR025702">
    <property type="entry name" value="OXD"/>
</dbReference>
<evidence type="ECO:0000256" key="4">
    <source>
        <dbReference type="ARBA" id="ARBA00023004"/>
    </source>
</evidence>
<reference evidence="6 7" key="1">
    <citation type="journal article" date="2012" name="BMC Genomics">
        <title>Tools to kill: Genome of one of the most destructive plant pathogenic fungi Macrophomina phaseolina.</title>
        <authorList>
            <person name="Islam M.S."/>
            <person name="Haque M.S."/>
            <person name="Islam M.M."/>
            <person name="Emdad E.M."/>
            <person name="Halim A."/>
            <person name="Hossen Q.M.M."/>
            <person name="Hossain M.Z."/>
            <person name="Ahmed B."/>
            <person name="Rahim S."/>
            <person name="Rahman M.S."/>
            <person name="Alam M.M."/>
            <person name="Hou S."/>
            <person name="Wan X."/>
            <person name="Saito J.A."/>
            <person name="Alam M."/>
        </authorList>
    </citation>
    <scope>NUCLEOTIDE SEQUENCE [LARGE SCALE GENOMIC DNA]</scope>
    <source>
        <strain evidence="6 7">MS6</strain>
    </source>
</reference>
<keyword evidence="5" id="KW-0456">Lyase</keyword>
<evidence type="ECO:0000313" key="6">
    <source>
        <dbReference type="EMBL" id="EKG21394.1"/>
    </source>
</evidence>
<dbReference type="STRING" id="1126212.K2SG27"/>
<sequence length="368" mass="41937">MFRCEVSKAHPFILSLFGCQYHSPQPDAKKTALIQNFDRLLDRAAAHVETLEQNEPTPPVGASRVWMSYWKCPEDYQRWWSSLEVSDFWNSLPDDAGFWREKLSLPHSRVMFESNKNTHNGYSHVGALVPLTEKTGYWGAYRDRLEDATPSDRLKSPLSKVPPAKAQMAQIRKGRVRMDSFPDNLCVVIEGQDHRAMKSEEREHWNERFDHLTKSWVTHVVGAGADAGMVSARLCYAPHSGKVEACGDVSLEQGWAQAFSFNRRVQILYFLDLSYMERIGRNVKTHVELRRKFMESYAPTGPMSNGDLLLWVELGVLKGQDMEAEYVGCYEGTGFLAYEGDAAFEQKNGAGYWFPLSIVGRISQYLFG</sequence>
<dbReference type="AlphaFoldDB" id="K2SG27"/>
<name>K2SG27_MACPH</name>
<dbReference type="EMBL" id="AHHD01000052">
    <property type="protein sequence ID" value="EKG21394.1"/>
    <property type="molecule type" value="Genomic_DNA"/>
</dbReference>
<dbReference type="VEuPathDB" id="FungiDB:MPH_01386"/>
<dbReference type="eggNOG" id="ENOG502R88E">
    <property type="taxonomic scope" value="Eukaryota"/>
</dbReference>
<protein>
    <submittedName>
        <fullName evidence="6">Uncharacterized protein</fullName>
    </submittedName>
</protein>